<evidence type="ECO:0000313" key="13">
    <source>
        <dbReference type="EMBL" id="PWA22555.1"/>
    </source>
</evidence>
<evidence type="ECO:0000256" key="5">
    <source>
        <dbReference type="ARBA" id="ARBA00023040"/>
    </source>
</evidence>
<dbReference type="InterPro" id="IPR000276">
    <property type="entry name" value="GPCR_Rhodpsn"/>
</dbReference>
<evidence type="ECO:0000256" key="10">
    <source>
        <dbReference type="ARBA" id="ARBA00023224"/>
    </source>
</evidence>
<dbReference type="Gene3D" id="1.20.1070.10">
    <property type="entry name" value="Rhodopsin 7-helix transmembrane proteins"/>
    <property type="match status" value="1"/>
</dbReference>
<feature type="transmembrane region" description="Helical" evidence="11">
    <location>
        <begin position="26"/>
        <end position="46"/>
    </location>
</feature>
<dbReference type="AlphaFoldDB" id="A0A315VGI7"/>
<name>A0A315VGI7_GAMAF</name>
<sequence length="436" mass="50162">MENLTLVANASGCFPVETPLRRKLFFLYYLTVIIISIPANAFSLYVSCQHIRQKNDLGVYLFHLALSDLTFTFGLSLWMDFLWRGVWIHGGYICLASIYSLYTNFYTSEAFLCCIAVNRYLAVVHPLRYAWMRKVSTAAVTSVTVWVLVMGFNMCTITWEDSYYENNTFSLCYDIFLPLSKTMANTSIARFFLGFVVPVLIVFFSSRSTRLAVKANRATMDEERLRVSKLLTVVLLCLLVCFGPIHVASLVRMLLDGCESFKWFFCIYKVSTAISSMNCLADPLLYCFITRTGQENIQQILLFFLRKQKRTEGINCIMRRFLDQQELNGCSETKQPLLHKQHKKPHYSLQNHSCVLMEVLFGKLTGPVWSFSRTAEFCHQQSVMPLCRVQLMSHQLDSGQQLSERRWVHLSLIYLSLCVTDWPPVQGDLCRSASDP</sequence>
<keyword evidence="2" id="KW-1003">Cell membrane</keyword>
<evidence type="ECO:0000256" key="6">
    <source>
        <dbReference type="ARBA" id="ARBA00023136"/>
    </source>
</evidence>
<dbReference type="GO" id="GO:0004930">
    <property type="term" value="F:G protein-coupled receptor activity"/>
    <property type="evidence" value="ECO:0007669"/>
    <property type="project" value="UniProtKB-KW"/>
</dbReference>
<keyword evidence="9" id="KW-0325">Glycoprotein</keyword>
<dbReference type="GO" id="GO:0005886">
    <property type="term" value="C:plasma membrane"/>
    <property type="evidence" value="ECO:0007669"/>
    <property type="project" value="UniProtKB-SubCell"/>
</dbReference>
<dbReference type="STRING" id="33528.ENSGAFP00000012068"/>
<dbReference type="EMBL" id="NHOQ01001703">
    <property type="protein sequence ID" value="PWA22555.1"/>
    <property type="molecule type" value="Genomic_DNA"/>
</dbReference>
<proteinExistence type="predicted"/>
<reference evidence="13 14" key="1">
    <citation type="journal article" date="2018" name="G3 (Bethesda)">
        <title>A High-Quality Reference Genome for the Invasive Mosquitofish Gambusia affinis Using a Chicago Library.</title>
        <authorList>
            <person name="Hoffberg S.L."/>
            <person name="Troendle N.J."/>
            <person name="Glenn T.C."/>
            <person name="Mahmud O."/>
            <person name="Louha S."/>
            <person name="Chalopin D."/>
            <person name="Bennetzen J.L."/>
            <person name="Mauricio R."/>
        </authorList>
    </citation>
    <scope>NUCLEOTIDE SEQUENCE [LARGE SCALE GENOMIC DNA]</scope>
    <source>
        <strain evidence="13">NE01/NJP1002.9</strain>
        <tissue evidence="13">Muscle</tissue>
    </source>
</reference>
<evidence type="ECO:0000256" key="7">
    <source>
        <dbReference type="ARBA" id="ARBA00023157"/>
    </source>
</evidence>
<dbReference type="Proteomes" id="UP000250572">
    <property type="component" value="Unassembled WGS sequence"/>
</dbReference>
<evidence type="ECO:0000259" key="12">
    <source>
        <dbReference type="PROSITE" id="PS50262"/>
    </source>
</evidence>
<gene>
    <name evidence="13" type="ORF">CCH79_00015181</name>
</gene>
<accession>A0A315VGI7</accession>
<dbReference type="Pfam" id="PF00001">
    <property type="entry name" value="7tm_1"/>
    <property type="match status" value="1"/>
</dbReference>
<protein>
    <recommendedName>
        <fullName evidence="12">G-protein coupled receptors family 1 profile domain-containing protein</fullName>
    </recommendedName>
</protein>
<evidence type="ECO:0000256" key="11">
    <source>
        <dbReference type="SAM" id="Phobius"/>
    </source>
</evidence>
<evidence type="ECO:0000256" key="2">
    <source>
        <dbReference type="ARBA" id="ARBA00022475"/>
    </source>
</evidence>
<feature type="transmembrane region" description="Helical" evidence="11">
    <location>
        <begin position="188"/>
        <end position="209"/>
    </location>
</feature>
<keyword evidence="8" id="KW-0675">Receptor</keyword>
<evidence type="ECO:0000313" key="14">
    <source>
        <dbReference type="Proteomes" id="UP000250572"/>
    </source>
</evidence>
<keyword evidence="4 11" id="KW-1133">Transmembrane helix</keyword>
<evidence type="ECO:0000256" key="3">
    <source>
        <dbReference type="ARBA" id="ARBA00022692"/>
    </source>
</evidence>
<dbReference type="InterPro" id="IPR017452">
    <property type="entry name" value="GPCR_Rhodpsn_7TM"/>
</dbReference>
<evidence type="ECO:0000256" key="8">
    <source>
        <dbReference type="ARBA" id="ARBA00023170"/>
    </source>
</evidence>
<dbReference type="PROSITE" id="PS50262">
    <property type="entry name" value="G_PROTEIN_RECEP_F1_2"/>
    <property type="match status" value="1"/>
</dbReference>
<evidence type="ECO:0000256" key="1">
    <source>
        <dbReference type="ARBA" id="ARBA00004651"/>
    </source>
</evidence>
<feature type="transmembrane region" description="Helical" evidence="11">
    <location>
        <begin position="138"/>
        <end position="159"/>
    </location>
</feature>
<dbReference type="SUPFAM" id="SSF81321">
    <property type="entry name" value="Family A G protein-coupled receptor-like"/>
    <property type="match status" value="1"/>
</dbReference>
<dbReference type="PANTHER" id="PTHR24234:SF15">
    <property type="entry name" value="G PROTEIN-COUPLED RECEPTOR 65"/>
    <property type="match status" value="1"/>
</dbReference>
<keyword evidence="6 11" id="KW-0472">Membrane</keyword>
<comment type="subcellular location">
    <subcellularLocation>
        <location evidence="1">Cell membrane</location>
        <topology evidence="1">Multi-pass membrane protein</topology>
    </subcellularLocation>
</comment>
<organism evidence="13 14">
    <name type="scientific">Gambusia affinis</name>
    <name type="common">Western mosquitofish</name>
    <name type="synonym">Heterandria affinis</name>
    <dbReference type="NCBI Taxonomy" id="33528"/>
    <lineage>
        <taxon>Eukaryota</taxon>
        <taxon>Metazoa</taxon>
        <taxon>Chordata</taxon>
        <taxon>Craniata</taxon>
        <taxon>Vertebrata</taxon>
        <taxon>Euteleostomi</taxon>
        <taxon>Actinopterygii</taxon>
        <taxon>Neopterygii</taxon>
        <taxon>Teleostei</taxon>
        <taxon>Neoteleostei</taxon>
        <taxon>Acanthomorphata</taxon>
        <taxon>Ovalentaria</taxon>
        <taxon>Atherinomorphae</taxon>
        <taxon>Cyprinodontiformes</taxon>
        <taxon>Poeciliidae</taxon>
        <taxon>Poeciliinae</taxon>
        <taxon>Gambusia</taxon>
    </lineage>
</organism>
<feature type="transmembrane region" description="Helical" evidence="11">
    <location>
        <begin position="230"/>
        <end position="255"/>
    </location>
</feature>
<keyword evidence="5" id="KW-0297">G-protein coupled receptor</keyword>
<feature type="transmembrane region" description="Helical" evidence="11">
    <location>
        <begin position="85"/>
        <end position="102"/>
    </location>
</feature>
<feature type="domain" description="G-protein coupled receptors family 1 profile" evidence="12">
    <location>
        <begin position="39"/>
        <end position="286"/>
    </location>
</feature>
<comment type="caution">
    <text evidence="13">The sequence shown here is derived from an EMBL/GenBank/DDBJ whole genome shotgun (WGS) entry which is preliminary data.</text>
</comment>
<dbReference type="PRINTS" id="PR00237">
    <property type="entry name" value="GPCRRHODOPSN"/>
</dbReference>
<keyword evidence="10" id="KW-0807">Transducer</keyword>
<keyword evidence="14" id="KW-1185">Reference proteome</keyword>
<feature type="transmembrane region" description="Helical" evidence="11">
    <location>
        <begin position="58"/>
        <end position="79"/>
    </location>
</feature>
<evidence type="ECO:0000256" key="9">
    <source>
        <dbReference type="ARBA" id="ARBA00023180"/>
    </source>
</evidence>
<dbReference type="PANTHER" id="PTHR24234">
    <property type="entry name" value="LYSOPHOSPHATIDIC ACID RECEPTOR 5/SPHINGOSYLPHOSPHORYLCHOLINE RECEPTOR"/>
    <property type="match status" value="1"/>
</dbReference>
<keyword evidence="7" id="KW-1015">Disulfide bond</keyword>
<keyword evidence="3 11" id="KW-0812">Transmembrane</keyword>
<evidence type="ECO:0000256" key="4">
    <source>
        <dbReference type="ARBA" id="ARBA00022989"/>
    </source>
</evidence>